<dbReference type="InterPro" id="IPR025948">
    <property type="entry name" value="HTH-like_dom"/>
</dbReference>
<feature type="domain" description="HTH-like" evidence="1">
    <location>
        <begin position="57"/>
        <end position="106"/>
    </location>
</feature>
<accession>A0ABR6GJ06</accession>
<protein>
    <recommendedName>
        <fullName evidence="1">HTH-like domain-containing protein</fullName>
    </recommendedName>
</protein>
<evidence type="ECO:0000313" key="2">
    <source>
        <dbReference type="EMBL" id="MBB3166281.1"/>
    </source>
</evidence>
<organism evidence="2 3">
    <name type="scientific">Rhizobium laguerreae</name>
    <dbReference type="NCBI Taxonomy" id="1076926"/>
    <lineage>
        <taxon>Bacteria</taxon>
        <taxon>Pseudomonadati</taxon>
        <taxon>Pseudomonadota</taxon>
        <taxon>Alphaproteobacteria</taxon>
        <taxon>Hyphomicrobiales</taxon>
        <taxon>Rhizobiaceae</taxon>
        <taxon>Rhizobium/Agrobacterium group</taxon>
        <taxon>Rhizobium</taxon>
    </lineage>
</organism>
<name>A0ABR6GJ06_9HYPH</name>
<dbReference type="RefSeq" id="WP_245310554.1">
    <property type="nucleotide sequence ID" value="NZ_JACHXX010000016.1"/>
</dbReference>
<proteinExistence type="predicted"/>
<dbReference type="Proteomes" id="UP000542811">
    <property type="component" value="Unassembled WGS sequence"/>
</dbReference>
<gene>
    <name evidence="2" type="ORF">FHS25_006798</name>
</gene>
<dbReference type="EMBL" id="JACHXX010000016">
    <property type="protein sequence ID" value="MBB3166281.1"/>
    <property type="molecule type" value="Genomic_DNA"/>
</dbReference>
<reference evidence="2 3" key="1">
    <citation type="submission" date="2020-08" db="EMBL/GenBank/DDBJ databases">
        <title>Genomic Encyclopedia of Type Strains, Phase III (KMG-III): the genomes of soil and plant-associated and newly described type strains.</title>
        <authorList>
            <person name="Whitman W."/>
        </authorList>
    </citation>
    <scope>NUCLEOTIDE SEQUENCE [LARGE SCALE GENOMIC DNA]</scope>
    <source>
        <strain evidence="2 3">CECT 8280</strain>
    </source>
</reference>
<comment type="caution">
    <text evidence="2">The sequence shown here is derived from an EMBL/GenBank/DDBJ whole genome shotgun (WGS) entry which is preliminary data.</text>
</comment>
<keyword evidence="3" id="KW-1185">Reference proteome</keyword>
<sequence length="130" mass="14994">MWLTQFDPGEINDEEAEASLTAEYEAQIAALERKVGQLTMELDLIKKPTSAPNLGDAELVAIIEEIRDELSCYEYRRETRELNRRGHLVNHKRVARVVRANQLGIKPRKWYVRTTDSRHDHTSTRSCTAT</sequence>
<evidence type="ECO:0000313" key="3">
    <source>
        <dbReference type="Proteomes" id="UP000542811"/>
    </source>
</evidence>
<evidence type="ECO:0000259" key="1">
    <source>
        <dbReference type="Pfam" id="PF13276"/>
    </source>
</evidence>
<dbReference type="Pfam" id="PF13276">
    <property type="entry name" value="HTH_21"/>
    <property type="match status" value="1"/>
</dbReference>